<comment type="caution">
    <text evidence="2">The sequence shown here is derived from an EMBL/GenBank/DDBJ whole genome shotgun (WGS) entry which is preliminary data.</text>
</comment>
<evidence type="ECO:0000259" key="1">
    <source>
        <dbReference type="Pfam" id="PF11823"/>
    </source>
</evidence>
<name>A0A9D1I2Q5_9FIRM</name>
<proteinExistence type="predicted"/>
<dbReference type="EMBL" id="DVMO01000029">
    <property type="protein sequence ID" value="HIU27094.1"/>
    <property type="molecule type" value="Genomic_DNA"/>
</dbReference>
<evidence type="ECO:0000313" key="3">
    <source>
        <dbReference type="Proteomes" id="UP000824091"/>
    </source>
</evidence>
<dbReference type="Proteomes" id="UP000824091">
    <property type="component" value="Unassembled WGS sequence"/>
</dbReference>
<accession>A0A9D1I2Q5</accession>
<dbReference type="InterPro" id="IPR021778">
    <property type="entry name" value="Se/S_carrier-like"/>
</dbReference>
<dbReference type="AlphaFoldDB" id="A0A9D1I2Q5"/>
<dbReference type="Pfam" id="PF11823">
    <property type="entry name" value="Se_S_carrier"/>
    <property type="match status" value="1"/>
</dbReference>
<sequence>MGKEYIISFSSFYKAAYAQDMLREAGISASLRRLPAELARSCSTGVYLKTSSAEDVMSVFERKQIKPRGIYQISRDEKGKKKYIMVP</sequence>
<evidence type="ECO:0000313" key="2">
    <source>
        <dbReference type="EMBL" id="HIU27094.1"/>
    </source>
</evidence>
<reference evidence="2" key="2">
    <citation type="journal article" date="2021" name="PeerJ">
        <title>Extensive microbial diversity within the chicken gut microbiome revealed by metagenomics and culture.</title>
        <authorList>
            <person name="Gilroy R."/>
            <person name="Ravi A."/>
            <person name="Getino M."/>
            <person name="Pursley I."/>
            <person name="Horton D.L."/>
            <person name="Alikhan N.F."/>
            <person name="Baker D."/>
            <person name="Gharbi K."/>
            <person name="Hall N."/>
            <person name="Watson M."/>
            <person name="Adriaenssens E.M."/>
            <person name="Foster-Nyarko E."/>
            <person name="Jarju S."/>
            <person name="Secka A."/>
            <person name="Antonio M."/>
            <person name="Oren A."/>
            <person name="Chaudhuri R.R."/>
            <person name="La Ragione R."/>
            <person name="Hildebrand F."/>
            <person name="Pallen M.J."/>
        </authorList>
    </citation>
    <scope>NUCLEOTIDE SEQUENCE</scope>
    <source>
        <strain evidence="2">11300</strain>
    </source>
</reference>
<reference evidence="2" key="1">
    <citation type="submission" date="2020-10" db="EMBL/GenBank/DDBJ databases">
        <authorList>
            <person name="Gilroy R."/>
        </authorList>
    </citation>
    <scope>NUCLEOTIDE SEQUENCE</scope>
    <source>
        <strain evidence="2">11300</strain>
    </source>
</reference>
<organism evidence="2 3">
    <name type="scientific">Candidatus Fimisoma avicola</name>
    <dbReference type="NCBI Taxonomy" id="2840826"/>
    <lineage>
        <taxon>Bacteria</taxon>
        <taxon>Bacillati</taxon>
        <taxon>Bacillota</taxon>
        <taxon>Clostridia</taxon>
        <taxon>Eubacteriales</taxon>
        <taxon>Candidatus Fimisoma</taxon>
    </lineage>
</organism>
<gene>
    <name evidence="2" type="ORF">IAD16_01775</name>
</gene>
<protein>
    <submittedName>
        <fullName evidence="2">DUF3343 domain-containing protein</fullName>
    </submittedName>
</protein>
<feature type="domain" description="Putative Se/S carrier protein-like" evidence="1">
    <location>
        <begin position="4"/>
        <end position="72"/>
    </location>
</feature>